<feature type="domain" description="Tyr recombinase" evidence="5">
    <location>
        <begin position="33"/>
        <end position="216"/>
    </location>
</feature>
<reference evidence="6" key="1">
    <citation type="submission" date="2022-10" db="EMBL/GenBank/DDBJ databases">
        <title>The WGS of Solirubrobacter phytolaccae KCTC 29190.</title>
        <authorList>
            <person name="Jiang Z."/>
        </authorList>
    </citation>
    <scope>NUCLEOTIDE SEQUENCE</scope>
    <source>
        <strain evidence="6">KCTC 29190</strain>
    </source>
</reference>
<organism evidence="6 7">
    <name type="scientific">Solirubrobacter phytolaccae</name>
    <dbReference type="NCBI Taxonomy" id="1404360"/>
    <lineage>
        <taxon>Bacteria</taxon>
        <taxon>Bacillati</taxon>
        <taxon>Actinomycetota</taxon>
        <taxon>Thermoleophilia</taxon>
        <taxon>Solirubrobacterales</taxon>
        <taxon>Solirubrobacteraceae</taxon>
        <taxon>Solirubrobacter</taxon>
    </lineage>
</organism>
<dbReference type="PANTHER" id="PTHR30349">
    <property type="entry name" value="PHAGE INTEGRASE-RELATED"/>
    <property type="match status" value="1"/>
</dbReference>
<dbReference type="Pfam" id="PF00589">
    <property type="entry name" value="Phage_integrase"/>
    <property type="match status" value="1"/>
</dbReference>
<dbReference type="InterPro" id="IPR013762">
    <property type="entry name" value="Integrase-like_cat_sf"/>
</dbReference>
<dbReference type="GO" id="GO:0015074">
    <property type="term" value="P:DNA integration"/>
    <property type="evidence" value="ECO:0007669"/>
    <property type="project" value="InterPro"/>
</dbReference>
<accession>A0A9X3N408</accession>
<keyword evidence="2" id="KW-0238">DNA-binding</keyword>
<dbReference type="SUPFAM" id="SSF56349">
    <property type="entry name" value="DNA breaking-rejoining enzymes"/>
    <property type="match status" value="1"/>
</dbReference>
<proteinExistence type="inferred from homology"/>
<evidence type="ECO:0000256" key="4">
    <source>
        <dbReference type="SAM" id="MobiDB-lite"/>
    </source>
</evidence>
<dbReference type="InterPro" id="IPR050090">
    <property type="entry name" value="Tyrosine_recombinase_XerCD"/>
</dbReference>
<dbReference type="PROSITE" id="PS51898">
    <property type="entry name" value="TYR_RECOMBINASE"/>
    <property type="match status" value="1"/>
</dbReference>
<dbReference type="EMBL" id="JAPDDP010000004">
    <property type="protein sequence ID" value="MDA0179318.1"/>
    <property type="molecule type" value="Genomic_DNA"/>
</dbReference>
<sequence length="229" mass="25370">MSQMLDAAGRRRSPATMPGFHAGRPPRNKGVRYPADPPTVEEIVSVMRAAGDSLHGQRLRGLIAVLWRAGLRISEALALAESDLDARRGAVLVRRGQGGRRREVGMDDWAWQELQPWLESRLELPVGPLFCIITGPTRGRRWSTAAARNEMRHAAAAAGVRRRFAPHQLRHAHAVEMAHEGVPLIVIQRQLGHSNLGITSIYLQGIDNAEIIDTVHARRAPMIPVRTTR</sequence>
<dbReference type="CDD" id="cd00397">
    <property type="entry name" value="DNA_BRE_C"/>
    <property type="match status" value="1"/>
</dbReference>
<dbReference type="InterPro" id="IPR011010">
    <property type="entry name" value="DNA_brk_join_enz"/>
</dbReference>
<comment type="caution">
    <text evidence="6">The sequence shown here is derived from an EMBL/GenBank/DDBJ whole genome shotgun (WGS) entry which is preliminary data.</text>
</comment>
<evidence type="ECO:0000256" key="1">
    <source>
        <dbReference type="ARBA" id="ARBA00008857"/>
    </source>
</evidence>
<keyword evidence="7" id="KW-1185">Reference proteome</keyword>
<dbReference type="PANTHER" id="PTHR30349:SF41">
    <property type="entry name" value="INTEGRASE_RECOMBINASE PROTEIN MJ0367-RELATED"/>
    <property type="match status" value="1"/>
</dbReference>
<evidence type="ECO:0000256" key="3">
    <source>
        <dbReference type="ARBA" id="ARBA00023172"/>
    </source>
</evidence>
<evidence type="ECO:0000313" key="6">
    <source>
        <dbReference type="EMBL" id="MDA0179318.1"/>
    </source>
</evidence>
<evidence type="ECO:0000259" key="5">
    <source>
        <dbReference type="PROSITE" id="PS51898"/>
    </source>
</evidence>
<evidence type="ECO:0000256" key="2">
    <source>
        <dbReference type="ARBA" id="ARBA00023125"/>
    </source>
</evidence>
<dbReference type="GO" id="GO:0006310">
    <property type="term" value="P:DNA recombination"/>
    <property type="evidence" value="ECO:0007669"/>
    <property type="project" value="UniProtKB-KW"/>
</dbReference>
<keyword evidence="3" id="KW-0233">DNA recombination</keyword>
<dbReference type="Gene3D" id="1.10.443.10">
    <property type="entry name" value="Intergrase catalytic core"/>
    <property type="match status" value="1"/>
</dbReference>
<dbReference type="RefSeq" id="WP_270023588.1">
    <property type="nucleotide sequence ID" value="NZ_JAPDDP010000004.1"/>
</dbReference>
<dbReference type="GO" id="GO:0003677">
    <property type="term" value="F:DNA binding"/>
    <property type="evidence" value="ECO:0007669"/>
    <property type="project" value="UniProtKB-KW"/>
</dbReference>
<dbReference type="InterPro" id="IPR002104">
    <property type="entry name" value="Integrase_catalytic"/>
</dbReference>
<feature type="region of interest" description="Disordered" evidence="4">
    <location>
        <begin position="1"/>
        <end position="33"/>
    </location>
</feature>
<dbReference type="Proteomes" id="UP001147653">
    <property type="component" value="Unassembled WGS sequence"/>
</dbReference>
<comment type="similarity">
    <text evidence="1">Belongs to the 'phage' integrase family.</text>
</comment>
<protein>
    <submittedName>
        <fullName evidence="6">Site-specific integrase</fullName>
    </submittedName>
</protein>
<dbReference type="AlphaFoldDB" id="A0A9X3N408"/>
<gene>
    <name evidence="6" type="ORF">OJ997_03330</name>
</gene>
<name>A0A9X3N408_9ACTN</name>
<evidence type="ECO:0000313" key="7">
    <source>
        <dbReference type="Proteomes" id="UP001147653"/>
    </source>
</evidence>